<proteinExistence type="predicted"/>
<accession>A0ABT9P0U7</accession>
<feature type="compositionally biased region" description="Basic and acidic residues" evidence="1">
    <location>
        <begin position="1"/>
        <end position="12"/>
    </location>
</feature>
<dbReference type="Proteomes" id="UP001235712">
    <property type="component" value="Unassembled WGS sequence"/>
</dbReference>
<comment type="caution">
    <text evidence="2">The sequence shown here is derived from an EMBL/GenBank/DDBJ whole genome shotgun (WGS) entry which is preliminary data.</text>
</comment>
<reference evidence="2 3" key="1">
    <citation type="submission" date="2023-07" db="EMBL/GenBank/DDBJ databases">
        <title>Sequencing the genomes of 1000 actinobacteria strains.</title>
        <authorList>
            <person name="Klenk H.-P."/>
        </authorList>
    </citation>
    <scope>NUCLEOTIDE SEQUENCE [LARGE SCALE GENOMIC DNA]</scope>
    <source>
        <strain evidence="2 3">DSM 44388</strain>
    </source>
</reference>
<protein>
    <submittedName>
        <fullName evidence="2">Uncharacterized protein</fullName>
    </submittedName>
</protein>
<keyword evidence="3" id="KW-1185">Reference proteome</keyword>
<evidence type="ECO:0000313" key="2">
    <source>
        <dbReference type="EMBL" id="MDP9826301.1"/>
    </source>
</evidence>
<evidence type="ECO:0000256" key="1">
    <source>
        <dbReference type="SAM" id="MobiDB-lite"/>
    </source>
</evidence>
<sequence>MDRLLGRDKDQQHQGYQQHSGQNSGQHSGQQWGGQQQPTWGSPGQNQSSPGYQNQGYQPPSGFPPAVGRPGAEPGSDAKADEQAIARYRYMLKTAPPERIEEAHAEAFAKLSPDQRRMVLAGLSEEVPPHERATSDSPRDLARMATRAEMRNPGTLERSFNRPGMGGGMGGGGIGMGGMIAGGLLAGVAGAFVGTAIADAMFDGFDGSEFAEGYEAAADDFTQQADQQVDQGQAELEEAGGDFGGDFGGGDFSDFGGMEM</sequence>
<feature type="compositionally biased region" description="Polar residues" evidence="1">
    <location>
        <begin position="46"/>
        <end position="58"/>
    </location>
</feature>
<name>A0ABT9P0U7_9ACTN</name>
<organism evidence="2 3">
    <name type="scientific">Kineosporia succinea</name>
    <dbReference type="NCBI Taxonomy" id="84632"/>
    <lineage>
        <taxon>Bacteria</taxon>
        <taxon>Bacillati</taxon>
        <taxon>Actinomycetota</taxon>
        <taxon>Actinomycetes</taxon>
        <taxon>Kineosporiales</taxon>
        <taxon>Kineosporiaceae</taxon>
        <taxon>Kineosporia</taxon>
    </lineage>
</organism>
<gene>
    <name evidence="2" type="ORF">J2S57_002050</name>
</gene>
<evidence type="ECO:0000313" key="3">
    <source>
        <dbReference type="Proteomes" id="UP001235712"/>
    </source>
</evidence>
<feature type="region of interest" description="Disordered" evidence="1">
    <location>
        <begin position="1"/>
        <end position="82"/>
    </location>
</feature>
<dbReference type="EMBL" id="JAUSQZ010000001">
    <property type="protein sequence ID" value="MDP9826301.1"/>
    <property type="molecule type" value="Genomic_DNA"/>
</dbReference>
<feature type="compositionally biased region" description="Low complexity" evidence="1">
    <location>
        <begin position="13"/>
        <end position="45"/>
    </location>
</feature>